<dbReference type="AlphaFoldDB" id="A0A2M7AYF3"/>
<dbReference type="Proteomes" id="UP000228775">
    <property type="component" value="Unassembled WGS sequence"/>
</dbReference>
<dbReference type="InterPro" id="IPR003607">
    <property type="entry name" value="HD/PDEase_dom"/>
</dbReference>
<sequence length="240" mass="26975">MLNKNTLLKIKKFALKIDHDISFGGKSKGNRHLLRIVRVAKFLAKKTGADSLVVEAGAFLHDIALPSGNDYDYLRNKKIVRNVLKPFNLSRVELNSVAECVASHEGLVTPRTLEAKVVHDADVLEKSGILGIIRHTWKLTNFGKITPNNIRDEDIEEVFSHLHWRSRKIQTSIGRKINKYLDIYLTKKQAKEIIQEASEAAARGIITERIVASLLKGKTLSPSQKTMLKSQLDLSYLGKV</sequence>
<comment type="caution">
    <text evidence="2">The sequence shown here is derived from an EMBL/GenBank/DDBJ whole genome shotgun (WGS) entry which is preliminary data.</text>
</comment>
<dbReference type="Gene3D" id="1.10.3210.10">
    <property type="entry name" value="Hypothetical protein af1432"/>
    <property type="match status" value="1"/>
</dbReference>
<organism evidence="2 3">
    <name type="scientific">Candidatus Portnoybacteria bacterium CG06_land_8_20_14_3_00_39_12</name>
    <dbReference type="NCBI Taxonomy" id="1974809"/>
    <lineage>
        <taxon>Bacteria</taxon>
        <taxon>Candidatus Portnoyibacteriota</taxon>
    </lineage>
</organism>
<dbReference type="SUPFAM" id="SSF109604">
    <property type="entry name" value="HD-domain/PDEase-like"/>
    <property type="match status" value="1"/>
</dbReference>
<reference evidence="3" key="1">
    <citation type="submission" date="2017-09" db="EMBL/GenBank/DDBJ databases">
        <title>Depth-based differentiation of microbial function through sediment-hosted aquifers and enrichment of novel symbionts in the deep terrestrial subsurface.</title>
        <authorList>
            <person name="Probst A.J."/>
            <person name="Ladd B."/>
            <person name="Jarett J.K."/>
            <person name="Geller-Mcgrath D.E."/>
            <person name="Sieber C.M.K."/>
            <person name="Emerson J.B."/>
            <person name="Anantharaman K."/>
            <person name="Thomas B.C."/>
            <person name="Malmstrom R."/>
            <person name="Stieglmeier M."/>
            <person name="Klingl A."/>
            <person name="Woyke T."/>
            <person name="Ryan C.M."/>
            <person name="Banfield J.F."/>
        </authorList>
    </citation>
    <scope>NUCLEOTIDE SEQUENCE [LARGE SCALE GENOMIC DNA]</scope>
</reference>
<dbReference type="CDD" id="cd00077">
    <property type="entry name" value="HDc"/>
    <property type="match status" value="1"/>
</dbReference>
<accession>A0A2M7AYF3</accession>
<gene>
    <name evidence="2" type="ORF">COS76_00125</name>
</gene>
<evidence type="ECO:0000313" key="2">
    <source>
        <dbReference type="EMBL" id="PIU75573.1"/>
    </source>
</evidence>
<name>A0A2M7AYF3_9BACT</name>
<evidence type="ECO:0000313" key="3">
    <source>
        <dbReference type="Proteomes" id="UP000228775"/>
    </source>
</evidence>
<feature type="domain" description="HD" evidence="1">
    <location>
        <begin position="32"/>
        <end position="125"/>
    </location>
</feature>
<evidence type="ECO:0000259" key="1">
    <source>
        <dbReference type="Pfam" id="PF01966"/>
    </source>
</evidence>
<dbReference type="InterPro" id="IPR006674">
    <property type="entry name" value="HD_domain"/>
</dbReference>
<proteinExistence type="predicted"/>
<dbReference type="Pfam" id="PF01966">
    <property type="entry name" value="HD"/>
    <property type="match status" value="1"/>
</dbReference>
<protein>
    <recommendedName>
        <fullName evidence="1">HD domain-containing protein</fullName>
    </recommendedName>
</protein>
<dbReference type="EMBL" id="PEVY01000002">
    <property type="protein sequence ID" value="PIU75573.1"/>
    <property type="molecule type" value="Genomic_DNA"/>
</dbReference>